<accession>A0AAR5QHS3</accession>
<dbReference type="EnsemblMetazoa" id="XM_019917138.1">
    <property type="protein sequence ID" value="XP_019772697.1"/>
    <property type="gene ID" value="LOC109546244"/>
</dbReference>
<keyword evidence="2" id="KW-1185">Reference proteome</keyword>
<reference evidence="1" key="2">
    <citation type="submission" date="2024-08" db="UniProtKB">
        <authorList>
            <consortium name="EnsemblMetazoa"/>
        </authorList>
    </citation>
    <scope>IDENTIFICATION</scope>
</reference>
<sequence>MNFIGFSKRFQGRKAISRMMLKMRSAGISKKLEMKWVKNNDLPELSRITEVNQITFAHVKGLLLIHLCMIGASLGLLLLEICASKVYPKWVNRDEKRRIKPPITVVGIKSFTYGGSDLVL</sequence>
<evidence type="ECO:0000313" key="2">
    <source>
        <dbReference type="Proteomes" id="UP000019118"/>
    </source>
</evidence>
<evidence type="ECO:0000313" key="1">
    <source>
        <dbReference type="EnsemblMetazoa" id="XP_019772697.1"/>
    </source>
</evidence>
<name>A0AAR5QHS3_DENPD</name>
<proteinExistence type="predicted"/>
<dbReference type="Proteomes" id="UP000019118">
    <property type="component" value="Unassembled WGS sequence"/>
</dbReference>
<organism evidence="1 2">
    <name type="scientific">Dendroctonus ponderosae</name>
    <name type="common">Mountain pine beetle</name>
    <dbReference type="NCBI Taxonomy" id="77166"/>
    <lineage>
        <taxon>Eukaryota</taxon>
        <taxon>Metazoa</taxon>
        <taxon>Ecdysozoa</taxon>
        <taxon>Arthropoda</taxon>
        <taxon>Hexapoda</taxon>
        <taxon>Insecta</taxon>
        <taxon>Pterygota</taxon>
        <taxon>Neoptera</taxon>
        <taxon>Endopterygota</taxon>
        <taxon>Coleoptera</taxon>
        <taxon>Polyphaga</taxon>
        <taxon>Cucujiformia</taxon>
        <taxon>Curculionidae</taxon>
        <taxon>Scolytinae</taxon>
        <taxon>Dendroctonus</taxon>
    </lineage>
</organism>
<protein>
    <submittedName>
        <fullName evidence="1">Uncharacterized protein</fullName>
    </submittedName>
</protein>
<reference evidence="2" key="1">
    <citation type="journal article" date="2013" name="Genome Biol.">
        <title>Draft genome of the mountain pine beetle, Dendroctonus ponderosae Hopkins, a major forest pest.</title>
        <authorList>
            <person name="Keeling C.I."/>
            <person name="Yuen M.M."/>
            <person name="Liao N.Y."/>
            <person name="Docking T.R."/>
            <person name="Chan S.K."/>
            <person name="Taylor G.A."/>
            <person name="Palmquist D.L."/>
            <person name="Jackman S.D."/>
            <person name="Nguyen A."/>
            <person name="Li M."/>
            <person name="Henderson H."/>
            <person name="Janes J.K."/>
            <person name="Zhao Y."/>
            <person name="Pandoh P."/>
            <person name="Moore R."/>
            <person name="Sperling F.A."/>
            <person name="Huber D.P."/>
            <person name="Birol I."/>
            <person name="Jones S.J."/>
            <person name="Bohlmann J."/>
        </authorList>
    </citation>
    <scope>NUCLEOTIDE SEQUENCE</scope>
</reference>
<dbReference type="AlphaFoldDB" id="A0AAR5QHS3"/>